<reference evidence="17" key="1">
    <citation type="journal article" date="2017" name="Genome Biol.">
        <title>Comparative genomics reveals high biological diversity and specific adaptations in the industrially and medically important fungal genus Aspergillus.</title>
        <authorList>
            <person name="de Vries R.P."/>
            <person name="Riley R."/>
            <person name="Wiebenga A."/>
            <person name="Aguilar-Osorio G."/>
            <person name="Amillis S."/>
            <person name="Uchima C.A."/>
            <person name="Anderluh G."/>
            <person name="Asadollahi M."/>
            <person name="Askin M."/>
            <person name="Barry K."/>
            <person name="Battaglia E."/>
            <person name="Bayram O."/>
            <person name="Benocci T."/>
            <person name="Braus-Stromeyer S.A."/>
            <person name="Caldana C."/>
            <person name="Canovas D."/>
            <person name="Cerqueira G.C."/>
            <person name="Chen F."/>
            <person name="Chen W."/>
            <person name="Choi C."/>
            <person name="Clum A."/>
            <person name="Dos Santos R.A."/>
            <person name="Damasio A.R."/>
            <person name="Diallinas G."/>
            <person name="Emri T."/>
            <person name="Fekete E."/>
            <person name="Flipphi M."/>
            <person name="Freyberg S."/>
            <person name="Gallo A."/>
            <person name="Gournas C."/>
            <person name="Habgood R."/>
            <person name="Hainaut M."/>
            <person name="Harispe M.L."/>
            <person name="Henrissat B."/>
            <person name="Hilden K.S."/>
            <person name="Hope R."/>
            <person name="Hossain A."/>
            <person name="Karabika E."/>
            <person name="Karaffa L."/>
            <person name="Karanyi Z."/>
            <person name="Krasevec N."/>
            <person name="Kuo A."/>
            <person name="Kusch H."/>
            <person name="LaButti K."/>
            <person name="Lagendijk E.L."/>
            <person name="Lapidus A."/>
            <person name="Levasseur A."/>
            <person name="Lindquist E."/>
            <person name="Lipzen A."/>
            <person name="Logrieco A.F."/>
            <person name="MacCabe A."/>
            <person name="Maekelae M.R."/>
            <person name="Malavazi I."/>
            <person name="Melin P."/>
            <person name="Meyer V."/>
            <person name="Mielnichuk N."/>
            <person name="Miskei M."/>
            <person name="Molnar A.P."/>
            <person name="Mule G."/>
            <person name="Ngan C.Y."/>
            <person name="Orejas M."/>
            <person name="Orosz E."/>
            <person name="Ouedraogo J.P."/>
            <person name="Overkamp K.M."/>
            <person name="Park H.-S."/>
            <person name="Perrone G."/>
            <person name="Piumi F."/>
            <person name="Punt P.J."/>
            <person name="Ram A.F."/>
            <person name="Ramon A."/>
            <person name="Rauscher S."/>
            <person name="Record E."/>
            <person name="Riano-Pachon D.M."/>
            <person name="Robert V."/>
            <person name="Roehrig J."/>
            <person name="Ruller R."/>
            <person name="Salamov A."/>
            <person name="Salih N.S."/>
            <person name="Samson R.A."/>
            <person name="Sandor E."/>
            <person name="Sanguinetti M."/>
            <person name="Schuetze T."/>
            <person name="Sepcic K."/>
            <person name="Shelest E."/>
            <person name="Sherlock G."/>
            <person name="Sophianopoulou V."/>
            <person name="Squina F.M."/>
            <person name="Sun H."/>
            <person name="Susca A."/>
            <person name="Todd R.B."/>
            <person name="Tsang A."/>
            <person name="Unkles S.E."/>
            <person name="van de Wiele N."/>
            <person name="van Rossen-Uffink D."/>
            <person name="Oliveira J.V."/>
            <person name="Vesth T.C."/>
            <person name="Visser J."/>
            <person name="Yu J.-H."/>
            <person name="Zhou M."/>
            <person name="Andersen M.R."/>
            <person name="Archer D.B."/>
            <person name="Baker S.E."/>
            <person name="Benoit I."/>
            <person name="Brakhage A.A."/>
            <person name="Braus G.H."/>
            <person name="Fischer R."/>
            <person name="Frisvad J.C."/>
            <person name="Goldman G.H."/>
            <person name="Houbraken J."/>
            <person name="Oakley B."/>
            <person name="Pocsi I."/>
            <person name="Scazzocchio C."/>
            <person name="Seiboth B."/>
            <person name="vanKuyk P.A."/>
            <person name="Wortman J."/>
            <person name="Dyer P.S."/>
            <person name="Grigoriev I.V."/>
        </authorList>
    </citation>
    <scope>NUCLEOTIDE SEQUENCE [LARGE SCALE GENOMIC DNA]</scope>
    <source>
        <strain evidence="17">CBS 583.65</strain>
    </source>
</reference>
<dbReference type="GO" id="GO:0019290">
    <property type="term" value="P:siderophore biosynthetic process"/>
    <property type="evidence" value="ECO:0007669"/>
    <property type="project" value="UniProtKB-ARBA"/>
</dbReference>
<comment type="cofactor">
    <cofactor evidence="1">
        <name>FAD</name>
        <dbReference type="ChEBI" id="CHEBI:57692"/>
    </cofactor>
</comment>
<name>A0A1L9PHU5_ASPVE</name>
<dbReference type="STRING" id="1036611.A0A1L9PHU5"/>
<keyword evidence="10" id="KW-0560">Oxidoreductase</keyword>
<dbReference type="Pfam" id="PF13434">
    <property type="entry name" value="Lys_Orn_oxgnase"/>
    <property type="match status" value="1"/>
</dbReference>
<organism evidence="16 17">
    <name type="scientific">Aspergillus versicolor CBS 583.65</name>
    <dbReference type="NCBI Taxonomy" id="1036611"/>
    <lineage>
        <taxon>Eukaryota</taxon>
        <taxon>Fungi</taxon>
        <taxon>Dikarya</taxon>
        <taxon>Ascomycota</taxon>
        <taxon>Pezizomycotina</taxon>
        <taxon>Eurotiomycetes</taxon>
        <taxon>Eurotiomycetidae</taxon>
        <taxon>Eurotiales</taxon>
        <taxon>Aspergillaceae</taxon>
        <taxon>Aspergillus</taxon>
        <taxon>Aspergillus subgen. Nidulantes</taxon>
    </lineage>
</organism>
<evidence type="ECO:0000256" key="2">
    <source>
        <dbReference type="ARBA" id="ARBA00004924"/>
    </source>
</evidence>
<keyword evidence="8" id="KW-0274">FAD</keyword>
<comment type="subunit">
    <text evidence="4">Homotetramer.</text>
</comment>
<evidence type="ECO:0000256" key="7">
    <source>
        <dbReference type="ARBA" id="ARBA00022630"/>
    </source>
</evidence>
<dbReference type="Gene3D" id="3.50.50.60">
    <property type="entry name" value="FAD/NAD(P)-binding domain"/>
    <property type="match status" value="1"/>
</dbReference>
<dbReference type="EMBL" id="KV878128">
    <property type="protein sequence ID" value="OJJ01026.1"/>
    <property type="molecule type" value="Genomic_DNA"/>
</dbReference>
<evidence type="ECO:0000256" key="13">
    <source>
        <dbReference type="ARBA" id="ARBA00047598"/>
    </source>
</evidence>
<dbReference type="SUPFAM" id="SSF51905">
    <property type="entry name" value="FAD/NAD(P)-binding domain"/>
    <property type="match status" value="1"/>
</dbReference>
<dbReference type="PANTHER" id="PTHR42802">
    <property type="entry name" value="MONOOXYGENASE"/>
    <property type="match status" value="1"/>
</dbReference>
<evidence type="ECO:0000256" key="5">
    <source>
        <dbReference type="ARBA" id="ARBA00012881"/>
    </source>
</evidence>
<evidence type="ECO:0000256" key="12">
    <source>
        <dbReference type="ARBA" id="ARBA00030351"/>
    </source>
</evidence>
<comment type="catalytic activity">
    <reaction evidence="13">
        <text>L-ornithine + NADPH + O2 = N(5)-hydroxy-L-ornithine + NADP(+) + H2O</text>
        <dbReference type="Rhea" id="RHEA:41508"/>
        <dbReference type="ChEBI" id="CHEBI:15377"/>
        <dbReference type="ChEBI" id="CHEBI:15379"/>
        <dbReference type="ChEBI" id="CHEBI:46911"/>
        <dbReference type="ChEBI" id="CHEBI:57783"/>
        <dbReference type="ChEBI" id="CHEBI:58349"/>
        <dbReference type="ChEBI" id="CHEBI:78275"/>
        <dbReference type="EC" id="1.14.13.196"/>
    </reaction>
</comment>
<dbReference type="FunFam" id="3.50.50.60:FF:000195">
    <property type="entry name" value="L-ornithine N(5)-monooxygenase"/>
    <property type="match status" value="1"/>
</dbReference>
<evidence type="ECO:0000256" key="3">
    <source>
        <dbReference type="ARBA" id="ARBA00007588"/>
    </source>
</evidence>
<dbReference type="EC" id="1.14.13.196" evidence="5"/>
<dbReference type="InterPro" id="IPR036188">
    <property type="entry name" value="FAD/NAD-bd_sf"/>
</dbReference>
<dbReference type="GO" id="GO:0004497">
    <property type="term" value="F:monooxygenase activity"/>
    <property type="evidence" value="ECO:0007669"/>
    <property type="project" value="UniProtKB-KW"/>
</dbReference>
<comment type="similarity">
    <text evidence="3">Belongs to the lysine N(6)-hydroxylase/L-ornithine N(5)-oxygenase family.</text>
</comment>
<dbReference type="VEuPathDB" id="FungiDB:ASPVEDRAFT_82572"/>
<dbReference type="InterPro" id="IPR025700">
    <property type="entry name" value="Lys/Orn_oxygenase"/>
</dbReference>
<gene>
    <name evidence="16" type="ORF">ASPVEDRAFT_82572</name>
</gene>
<evidence type="ECO:0000256" key="14">
    <source>
        <dbReference type="ARBA" id="ARBA00049248"/>
    </source>
</evidence>
<feature type="region of interest" description="Disordered" evidence="15">
    <location>
        <begin position="519"/>
        <end position="538"/>
    </location>
</feature>
<evidence type="ECO:0000256" key="10">
    <source>
        <dbReference type="ARBA" id="ARBA00023002"/>
    </source>
</evidence>
<dbReference type="GeneID" id="63732727"/>
<dbReference type="OrthoDB" id="3519933at2759"/>
<evidence type="ECO:0000256" key="11">
    <source>
        <dbReference type="ARBA" id="ARBA00023033"/>
    </source>
</evidence>
<evidence type="ECO:0000256" key="1">
    <source>
        <dbReference type="ARBA" id="ARBA00001974"/>
    </source>
</evidence>
<evidence type="ECO:0000313" key="16">
    <source>
        <dbReference type="EMBL" id="OJJ01026.1"/>
    </source>
</evidence>
<dbReference type="AlphaFoldDB" id="A0A1L9PHU5"/>
<dbReference type="PANTHER" id="PTHR42802:SF1">
    <property type="entry name" value="L-ORNITHINE N(5)-MONOOXYGENASE"/>
    <property type="match status" value="1"/>
</dbReference>
<proteinExistence type="inferred from homology"/>
<evidence type="ECO:0000256" key="8">
    <source>
        <dbReference type="ARBA" id="ARBA00022827"/>
    </source>
</evidence>
<keyword evidence="9" id="KW-0521">NADP</keyword>
<protein>
    <recommendedName>
        <fullName evidence="6">L-ornithine N(5)-monooxygenase</fullName>
        <ecNumber evidence="5">1.14.13.196</ecNumber>
    </recommendedName>
    <alternativeName>
        <fullName evidence="12">L-ornithine N(5)-oxygenase</fullName>
    </alternativeName>
</protein>
<comment type="catalytic activity">
    <reaction evidence="14">
        <text>L-ornithine + NADH + O2 = N(5)-hydroxy-L-ornithine + NAD(+) + H2O</text>
        <dbReference type="Rhea" id="RHEA:41512"/>
        <dbReference type="ChEBI" id="CHEBI:15377"/>
        <dbReference type="ChEBI" id="CHEBI:15379"/>
        <dbReference type="ChEBI" id="CHEBI:46911"/>
        <dbReference type="ChEBI" id="CHEBI:57540"/>
        <dbReference type="ChEBI" id="CHEBI:57945"/>
        <dbReference type="ChEBI" id="CHEBI:78275"/>
        <dbReference type="EC" id="1.14.13.196"/>
    </reaction>
</comment>
<sequence length="538" mass="61018">MEPVERKPEIDFRSYRKMPLAQQRGAQRLRPTPPDELHDLLCVGFGPASLSIAIALHDALDPCLNKCAPTSGWQPKVAFLERQKQFAWHSGMLVPGSRMQISFIKDLATLRDPRSSFTFLNYLHQNDRLIHFTNLSTFTPARMEFEDYMRWCAQQFSDVVSYGEEVIEVVPGKSSPDSTVVDYFTVLSRNVETGEISSRSARKVVLALGGTAKLPEELPQDARIMHSSKYCTTLPTLLKDNNEPYNIAVLGSGQSAAEIFQDLQKRYPNSRTSLIMRDTAMRPSDDSPFVNEVFNPERTDKFYNLSPGERQRSLKIDKATNYSVVRIELIEEIYNEMYLQRVKNPDETQWQHRILPGRKITRVEHYGPKRRMRLHVKAVQEGSDSLVGDGKEVLEVDALMVATGYNRNAHEQLLKKVQQLRPATQDRWTPSRDYRVDLDQSKVSANAGIWLQGSNEQTHGLSDSLLSVLAARGGEMVESIFGEQLENAAIVQLLRNQLTAGSRTRILIDSRAREYPLHQRNMTPYSTKPEPGGAQALL</sequence>
<comment type="pathway">
    <text evidence="2">Siderophore biosynthesis.</text>
</comment>
<evidence type="ECO:0000313" key="17">
    <source>
        <dbReference type="Proteomes" id="UP000184073"/>
    </source>
</evidence>
<evidence type="ECO:0000256" key="4">
    <source>
        <dbReference type="ARBA" id="ARBA00011881"/>
    </source>
</evidence>
<evidence type="ECO:0000256" key="9">
    <source>
        <dbReference type="ARBA" id="ARBA00022857"/>
    </source>
</evidence>
<accession>A0A1L9PHU5</accession>
<dbReference type="Proteomes" id="UP000184073">
    <property type="component" value="Unassembled WGS sequence"/>
</dbReference>
<keyword evidence="7" id="KW-0285">Flavoprotein</keyword>
<evidence type="ECO:0000256" key="6">
    <source>
        <dbReference type="ARBA" id="ARBA00018612"/>
    </source>
</evidence>
<evidence type="ECO:0000256" key="15">
    <source>
        <dbReference type="SAM" id="MobiDB-lite"/>
    </source>
</evidence>
<keyword evidence="11" id="KW-0503">Monooxygenase</keyword>
<keyword evidence="17" id="KW-1185">Reference proteome</keyword>
<dbReference type="RefSeq" id="XP_040666788.1">
    <property type="nucleotide sequence ID" value="XM_040817216.1"/>
</dbReference>
<dbReference type="GO" id="GO:0006879">
    <property type="term" value="P:intracellular iron ion homeostasis"/>
    <property type="evidence" value="ECO:0007669"/>
    <property type="project" value="TreeGrafter"/>
</dbReference>